<sequence>MLMLFSLQFFTVVALAVSAATAVVAQRDPAVLEALAAREGAEVSARFPGDGELTKRACAASKCNCSGIKAGLWCGDGLLNCKKGHVYQCSTDGHTTCDYGVRTSCQKCNKLAC</sequence>
<accession>J0DAR0</accession>
<dbReference type="OrthoDB" id="2443686at2759"/>
<keyword evidence="3" id="KW-1185">Reference proteome</keyword>
<reference evidence="3" key="1">
    <citation type="journal article" date="2012" name="Science">
        <title>The Paleozoic origin of enzymatic lignin decomposition reconstructed from 31 fungal genomes.</title>
        <authorList>
            <person name="Floudas D."/>
            <person name="Binder M."/>
            <person name="Riley R."/>
            <person name="Barry K."/>
            <person name="Blanchette R.A."/>
            <person name="Henrissat B."/>
            <person name="Martinez A.T."/>
            <person name="Otillar R."/>
            <person name="Spatafora J.W."/>
            <person name="Yadav J.S."/>
            <person name="Aerts A."/>
            <person name="Benoit I."/>
            <person name="Boyd A."/>
            <person name="Carlson A."/>
            <person name="Copeland A."/>
            <person name="Coutinho P.M."/>
            <person name="de Vries R.P."/>
            <person name="Ferreira P."/>
            <person name="Findley K."/>
            <person name="Foster B."/>
            <person name="Gaskell J."/>
            <person name="Glotzer D."/>
            <person name="Gorecki P."/>
            <person name="Heitman J."/>
            <person name="Hesse C."/>
            <person name="Hori C."/>
            <person name="Igarashi K."/>
            <person name="Jurgens J.A."/>
            <person name="Kallen N."/>
            <person name="Kersten P."/>
            <person name="Kohler A."/>
            <person name="Kuees U."/>
            <person name="Kumar T.K.A."/>
            <person name="Kuo A."/>
            <person name="LaButti K."/>
            <person name="Larrondo L.F."/>
            <person name="Lindquist E."/>
            <person name="Ling A."/>
            <person name="Lombard V."/>
            <person name="Lucas S."/>
            <person name="Lundell T."/>
            <person name="Martin R."/>
            <person name="McLaughlin D.J."/>
            <person name="Morgenstern I."/>
            <person name="Morin E."/>
            <person name="Murat C."/>
            <person name="Nagy L.G."/>
            <person name="Nolan M."/>
            <person name="Ohm R.A."/>
            <person name="Patyshakuliyeva A."/>
            <person name="Rokas A."/>
            <person name="Ruiz-Duenas F.J."/>
            <person name="Sabat G."/>
            <person name="Salamov A."/>
            <person name="Samejima M."/>
            <person name="Schmutz J."/>
            <person name="Slot J.C."/>
            <person name="St John F."/>
            <person name="Stenlid J."/>
            <person name="Sun H."/>
            <person name="Sun S."/>
            <person name="Syed K."/>
            <person name="Tsang A."/>
            <person name="Wiebenga A."/>
            <person name="Young D."/>
            <person name="Pisabarro A."/>
            <person name="Eastwood D.C."/>
            <person name="Martin F."/>
            <person name="Cullen D."/>
            <person name="Grigoriev I.V."/>
            <person name="Hibbett D.S."/>
        </authorList>
    </citation>
    <scope>NUCLEOTIDE SEQUENCE [LARGE SCALE GENOMIC DNA]</scope>
    <source>
        <strain evidence="3">TFB10046</strain>
    </source>
</reference>
<dbReference type="Proteomes" id="UP000006514">
    <property type="component" value="Unassembled WGS sequence"/>
</dbReference>
<feature type="signal peptide" evidence="1">
    <location>
        <begin position="1"/>
        <end position="25"/>
    </location>
</feature>
<keyword evidence="1" id="KW-0732">Signal</keyword>
<dbReference type="KEGG" id="adl:AURDEDRAFT_173391"/>
<evidence type="ECO:0000256" key="1">
    <source>
        <dbReference type="SAM" id="SignalP"/>
    </source>
</evidence>
<proteinExistence type="predicted"/>
<gene>
    <name evidence="2" type="ORF">AURDEDRAFT_173391</name>
</gene>
<dbReference type="eggNOG" id="ENOG502SCB5">
    <property type="taxonomic scope" value="Eukaryota"/>
</dbReference>
<dbReference type="EMBL" id="JH687839">
    <property type="protein sequence ID" value="EJD37532.1"/>
    <property type="molecule type" value="Genomic_DNA"/>
</dbReference>
<protein>
    <submittedName>
        <fullName evidence="2">Uncharacterized protein</fullName>
    </submittedName>
</protein>
<dbReference type="InParanoid" id="J0DAR0"/>
<evidence type="ECO:0000313" key="3">
    <source>
        <dbReference type="Proteomes" id="UP000006514"/>
    </source>
</evidence>
<dbReference type="AlphaFoldDB" id="J0DAR0"/>
<evidence type="ECO:0000313" key="2">
    <source>
        <dbReference type="EMBL" id="EJD37532.1"/>
    </source>
</evidence>
<dbReference type="OMA" id="ELTKRAC"/>
<organism evidence="2 3">
    <name type="scientific">Auricularia subglabra (strain TFB-10046 / SS5)</name>
    <name type="common">White-rot fungus</name>
    <name type="synonym">Auricularia delicata (strain TFB10046)</name>
    <dbReference type="NCBI Taxonomy" id="717982"/>
    <lineage>
        <taxon>Eukaryota</taxon>
        <taxon>Fungi</taxon>
        <taxon>Dikarya</taxon>
        <taxon>Basidiomycota</taxon>
        <taxon>Agaricomycotina</taxon>
        <taxon>Agaricomycetes</taxon>
        <taxon>Auriculariales</taxon>
        <taxon>Auriculariaceae</taxon>
        <taxon>Auricularia</taxon>
    </lineage>
</organism>
<feature type="chain" id="PRO_5003732852" evidence="1">
    <location>
        <begin position="26"/>
        <end position="113"/>
    </location>
</feature>
<name>J0DAR0_AURST</name>